<reference evidence="3" key="1">
    <citation type="submission" date="2023-02" db="EMBL/GenBank/DDBJ databases">
        <title>Actinomadura rubrobrunea NBRC 14622.</title>
        <authorList>
            <person name="Ichikawa N."/>
            <person name="Sato H."/>
            <person name="Tonouchi N."/>
        </authorList>
    </citation>
    <scope>NUCLEOTIDE SEQUENCE</scope>
    <source>
        <strain evidence="3">NBRC 14622</strain>
    </source>
</reference>
<comment type="caution">
    <text evidence="3">The sequence shown here is derived from an EMBL/GenBank/DDBJ whole genome shotgun (WGS) entry which is preliminary data.</text>
</comment>
<keyword evidence="1" id="KW-0175">Coiled coil</keyword>
<evidence type="ECO:0000256" key="1">
    <source>
        <dbReference type="SAM" id="Coils"/>
    </source>
</evidence>
<accession>A0A9W6PSL1</accession>
<feature type="coiled-coil region" evidence="1">
    <location>
        <begin position="11"/>
        <end position="52"/>
    </location>
</feature>
<evidence type="ECO:0000256" key="2">
    <source>
        <dbReference type="SAM" id="MobiDB-lite"/>
    </source>
</evidence>
<feature type="region of interest" description="Disordered" evidence="2">
    <location>
        <begin position="72"/>
        <end position="117"/>
    </location>
</feature>
<dbReference type="AlphaFoldDB" id="A0A9W6PSL1"/>
<sequence>MTAIDHDSRLARSLEELRDAYRARIDQLTAERDEARRQAYRAKEEADVARANLAILTARVQELLAAAARHLPDLQVDAPDDPPVLEGRIVEDPRALPGGPKTLPAPAADGARLDGPR</sequence>
<gene>
    <name evidence="3" type="ORF">Arub01_09660</name>
</gene>
<evidence type="ECO:0000313" key="4">
    <source>
        <dbReference type="Proteomes" id="UP001165124"/>
    </source>
</evidence>
<name>A0A9W6PSL1_9ACTN</name>
<evidence type="ECO:0000313" key="3">
    <source>
        <dbReference type="EMBL" id="GLW62722.1"/>
    </source>
</evidence>
<dbReference type="EMBL" id="BSRZ01000001">
    <property type="protein sequence ID" value="GLW62722.1"/>
    <property type="molecule type" value="Genomic_DNA"/>
</dbReference>
<protein>
    <submittedName>
        <fullName evidence="3">Uncharacterized protein</fullName>
    </submittedName>
</protein>
<organism evidence="3 4">
    <name type="scientific">Actinomadura rubrobrunea</name>
    <dbReference type="NCBI Taxonomy" id="115335"/>
    <lineage>
        <taxon>Bacteria</taxon>
        <taxon>Bacillati</taxon>
        <taxon>Actinomycetota</taxon>
        <taxon>Actinomycetes</taxon>
        <taxon>Streptosporangiales</taxon>
        <taxon>Thermomonosporaceae</taxon>
        <taxon>Actinomadura</taxon>
    </lineage>
</organism>
<dbReference type="Proteomes" id="UP001165124">
    <property type="component" value="Unassembled WGS sequence"/>
</dbReference>
<dbReference type="RefSeq" id="WP_067917121.1">
    <property type="nucleotide sequence ID" value="NZ_BSRZ01000001.1"/>
</dbReference>
<keyword evidence="4" id="KW-1185">Reference proteome</keyword>
<proteinExistence type="predicted"/>